<dbReference type="OrthoDB" id="3226582at2759"/>
<reference evidence="2 3" key="1">
    <citation type="journal article" date="2019" name="Nat. Ecol. Evol.">
        <title>Megaphylogeny resolves global patterns of mushroom evolution.</title>
        <authorList>
            <person name="Varga T."/>
            <person name="Krizsan K."/>
            <person name="Foldi C."/>
            <person name="Dima B."/>
            <person name="Sanchez-Garcia M."/>
            <person name="Sanchez-Ramirez S."/>
            <person name="Szollosi G.J."/>
            <person name="Szarkandi J.G."/>
            <person name="Papp V."/>
            <person name="Albert L."/>
            <person name="Andreopoulos W."/>
            <person name="Angelini C."/>
            <person name="Antonin V."/>
            <person name="Barry K.W."/>
            <person name="Bougher N.L."/>
            <person name="Buchanan P."/>
            <person name="Buyck B."/>
            <person name="Bense V."/>
            <person name="Catcheside P."/>
            <person name="Chovatia M."/>
            <person name="Cooper J."/>
            <person name="Damon W."/>
            <person name="Desjardin D."/>
            <person name="Finy P."/>
            <person name="Geml J."/>
            <person name="Haridas S."/>
            <person name="Hughes K."/>
            <person name="Justo A."/>
            <person name="Karasinski D."/>
            <person name="Kautmanova I."/>
            <person name="Kiss B."/>
            <person name="Kocsube S."/>
            <person name="Kotiranta H."/>
            <person name="LaButti K.M."/>
            <person name="Lechner B.E."/>
            <person name="Liimatainen K."/>
            <person name="Lipzen A."/>
            <person name="Lukacs Z."/>
            <person name="Mihaltcheva S."/>
            <person name="Morgado L.N."/>
            <person name="Niskanen T."/>
            <person name="Noordeloos M.E."/>
            <person name="Ohm R.A."/>
            <person name="Ortiz-Santana B."/>
            <person name="Ovrebo C."/>
            <person name="Racz N."/>
            <person name="Riley R."/>
            <person name="Savchenko A."/>
            <person name="Shiryaev A."/>
            <person name="Soop K."/>
            <person name="Spirin V."/>
            <person name="Szebenyi C."/>
            <person name="Tomsovsky M."/>
            <person name="Tulloss R.E."/>
            <person name="Uehling J."/>
            <person name="Grigoriev I.V."/>
            <person name="Vagvolgyi C."/>
            <person name="Papp T."/>
            <person name="Martin F.M."/>
            <person name="Miettinen O."/>
            <person name="Hibbett D.S."/>
            <person name="Nagy L.G."/>
        </authorList>
    </citation>
    <scope>NUCLEOTIDE SEQUENCE [LARGE SCALE GENOMIC DNA]</scope>
    <source>
        <strain evidence="2 3">CBS 962.96</strain>
    </source>
</reference>
<sequence length="323" mass="35702">MIDMIDSFYDGSEGQLEVRRLVTTGVQLFLYGMYIPLFGVCIHVIRKRKRGNYKLHITLTTALFILCTTTVILNLINVAEAVKMEMPTNLAMIGVYMLANVCADLIMLQRCYVIWGANIYIIVIPFIGLCINFAFGVSVLAYKSTYLVVFFIMTLVENIILTSLTAGKIFWINHEAGIILGSAVQTRYRMIAAMIMESSILYSTAIIAGVVSIYARNVLASEIAVNSQTQLVGIAPTLLVVRVGLGIDVKDVIGSVKVISMAQSQTHTLGEEDIPLSMSDSDPDVESGELVAATEGMLITNEEIGYNLKPQIFYPQNKKYRIK</sequence>
<keyword evidence="1" id="KW-1133">Transmembrane helix</keyword>
<accession>A0A4S8LLJ9</accession>
<feature type="transmembrane region" description="Helical" evidence="1">
    <location>
        <begin position="88"/>
        <end position="107"/>
    </location>
</feature>
<dbReference type="AlphaFoldDB" id="A0A4S8LLJ9"/>
<keyword evidence="1" id="KW-0812">Transmembrane</keyword>
<proteinExistence type="predicted"/>
<gene>
    <name evidence="2" type="ORF">K435DRAFT_969017</name>
</gene>
<dbReference type="EMBL" id="ML179363">
    <property type="protein sequence ID" value="THU89568.1"/>
    <property type="molecule type" value="Genomic_DNA"/>
</dbReference>
<feature type="transmembrane region" description="Helical" evidence="1">
    <location>
        <begin position="148"/>
        <end position="171"/>
    </location>
</feature>
<evidence type="ECO:0000313" key="2">
    <source>
        <dbReference type="EMBL" id="THU89568.1"/>
    </source>
</evidence>
<feature type="transmembrane region" description="Helical" evidence="1">
    <location>
        <begin position="191"/>
        <end position="215"/>
    </location>
</feature>
<keyword evidence="3" id="KW-1185">Reference proteome</keyword>
<feature type="transmembrane region" description="Helical" evidence="1">
    <location>
        <begin position="57"/>
        <end position="76"/>
    </location>
</feature>
<evidence type="ECO:0000313" key="3">
    <source>
        <dbReference type="Proteomes" id="UP000297245"/>
    </source>
</evidence>
<feature type="transmembrane region" description="Helical" evidence="1">
    <location>
        <begin position="28"/>
        <end position="45"/>
    </location>
</feature>
<feature type="transmembrane region" description="Helical" evidence="1">
    <location>
        <begin position="119"/>
        <end position="142"/>
    </location>
</feature>
<keyword evidence="1" id="KW-0472">Membrane</keyword>
<name>A0A4S8LLJ9_DENBC</name>
<protein>
    <submittedName>
        <fullName evidence="2">Uncharacterized protein</fullName>
    </submittedName>
</protein>
<organism evidence="2 3">
    <name type="scientific">Dendrothele bispora (strain CBS 962.96)</name>
    <dbReference type="NCBI Taxonomy" id="1314807"/>
    <lineage>
        <taxon>Eukaryota</taxon>
        <taxon>Fungi</taxon>
        <taxon>Dikarya</taxon>
        <taxon>Basidiomycota</taxon>
        <taxon>Agaricomycotina</taxon>
        <taxon>Agaricomycetes</taxon>
        <taxon>Agaricomycetidae</taxon>
        <taxon>Agaricales</taxon>
        <taxon>Agaricales incertae sedis</taxon>
        <taxon>Dendrothele</taxon>
    </lineage>
</organism>
<dbReference type="Proteomes" id="UP000297245">
    <property type="component" value="Unassembled WGS sequence"/>
</dbReference>
<evidence type="ECO:0000256" key="1">
    <source>
        <dbReference type="SAM" id="Phobius"/>
    </source>
</evidence>